<dbReference type="Gene3D" id="3.30.300.20">
    <property type="match status" value="1"/>
</dbReference>
<evidence type="ECO:0000313" key="2">
    <source>
        <dbReference type="Proteomes" id="UP000606921"/>
    </source>
</evidence>
<dbReference type="RefSeq" id="WP_142594070.1">
    <property type="nucleotide sequence ID" value="NZ_CABFWF030000018.1"/>
</dbReference>
<dbReference type="SUPFAM" id="SSF82784">
    <property type="entry name" value="OsmC-like"/>
    <property type="match status" value="1"/>
</dbReference>
<name>A0ABM8PXS4_9HYPH</name>
<dbReference type="InterPro" id="IPR015946">
    <property type="entry name" value="KH_dom-like_a/b"/>
</dbReference>
<sequence>MPALKVKHRPVGATAVLGPTGRPTITTPTGGSMEAITVGSDPGFNPLDLLYASLATCLAISARIAASELGLLDRITMVRVQVIGEKAPETPSRVLRIASTLALEGDLDTAQRCAIAEHAERICTVSNTLARSPELTVTVQPE</sequence>
<proteinExistence type="predicted"/>
<dbReference type="Proteomes" id="UP000606921">
    <property type="component" value="Unassembled WGS sequence"/>
</dbReference>
<reference evidence="1 2" key="1">
    <citation type="submission" date="2020-11" db="EMBL/GenBank/DDBJ databases">
        <authorList>
            <person name="Lassalle F."/>
        </authorList>
    </citation>
    <scope>NUCLEOTIDE SEQUENCE [LARGE SCALE GENOMIC DNA]</scope>
    <source>
        <strain evidence="1 2">JC140</strain>
    </source>
</reference>
<keyword evidence="2" id="KW-1185">Reference proteome</keyword>
<dbReference type="EMBL" id="CABFWF030000018">
    <property type="protein sequence ID" value="CAD7054129.1"/>
    <property type="molecule type" value="Genomic_DNA"/>
</dbReference>
<dbReference type="InterPro" id="IPR036102">
    <property type="entry name" value="OsmC/Ohrsf"/>
</dbReference>
<accession>A0ABM8PXS4</accession>
<comment type="caution">
    <text evidence="1">The sequence shown here is derived from an EMBL/GenBank/DDBJ whole genome shotgun (WGS) entry which is preliminary data.</text>
</comment>
<dbReference type="Pfam" id="PF02566">
    <property type="entry name" value="OsmC"/>
    <property type="match status" value="1"/>
</dbReference>
<dbReference type="PANTHER" id="PTHR39624:SF2">
    <property type="entry name" value="OSMC-LIKE PROTEIN"/>
    <property type="match status" value="1"/>
</dbReference>
<protein>
    <submittedName>
        <fullName evidence="1">OsmC family peroxiredoxin</fullName>
    </submittedName>
</protein>
<gene>
    <name evidence="1" type="ORF">REJC140_02100</name>
</gene>
<organism evidence="1 2">
    <name type="scientific">Pseudorhizobium endolithicum</name>
    <dbReference type="NCBI Taxonomy" id="1191678"/>
    <lineage>
        <taxon>Bacteria</taxon>
        <taxon>Pseudomonadati</taxon>
        <taxon>Pseudomonadota</taxon>
        <taxon>Alphaproteobacteria</taxon>
        <taxon>Hyphomicrobiales</taxon>
        <taxon>Rhizobiaceae</taxon>
        <taxon>Rhizobium/Agrobacterium group</taxon>
        <taxon>Pseudorhizobium</taxon>
    </lineage>
</organism>
<dbReference type="PANTHER" id="PTHR39624">
    <property type="entry name" value="PROTEIN INVOLVED IN RIMO-MEDIATED BETA-METHYLTHIOLATION OF RIBOSOMAL PROTEIN S12 YCAO"/>
    <property type="match status" value="1"/>
</dbReference>
<evidence type="ECO:0000313" key="1">
    <source>
        <dbReference type="EMBL" id="CAD7054129.1"/>
    </source>
</evidence>
<dbReference type="InterPro" id="IPR003718">
    <property type="entry name" value="OsmC/Ohr_fam"/>
</dbReference>